<sequence length="49" mass="5601">MTVPRPTRQLYKRPGFLALPAWQRVMITLPALALLWLGVWWASLEAAPL</sequence>
<reference evidence="2 3" key="1">
    <citation type="submission" date="2023-08" db="EMBL/GenBank/DDBJ databases">
        <title>Rhodoferax potami sp. nov. and Rhodoferax mekongensis sp. nov., isolated from the Mekong River in Thailand.</title>
        <authorList>
            <person name="Kitikhun S."/>
            <person name="Charoenyingcharoen P."/>
            <person name="Siriarchawattana P."/>
            <person name="Likhitrattanapisal S."/>
            <person name="Nilsakha T."/>
            <person name="Chanpet A."/>
            <person name="Rattanawaree P."/>
            <person name="Ingsriswang S."/>
        </authorList>
    </citation>
    <scope>NUCLEOTIDE SEQUENCE [LARGE SCALE GENOMIC DNA]</scope>
    <source>
        <strain evidence="2 3">TBRC 17307</strain>
    </source>
</reference>
<keyword evidence="1" id="KW-0812">Transmembrane</keyword>
<accession>A0ABZ0AZ91</accession>
<gene>
    <name evidence="2" type="ORF">RAN89_16455</name>
</gene>
<keyword evidence="1" id="KW-0472">Membrane</keyword>
<dbReference type="EMBL" id="CP132507">
    <property type="protein sequence ID" value="WNO04471.1"/>
    <property type="molecule type" value="Genomic_DNA"/>
</dbReference>
<name>A0ABZ0AZ91_9BURK</name>
<evidence type="ECO:0008006" key="4">
    <source>
        <dbReference type="Google" id="ProtNLM"/>
    </source>
</evidence>
<keyword evidence="3" id="KW-1185">Reference proteome</keyword>
<organism evidence="2 3">
    <name type="scientific">Rhodoferax mekongensis</name>
    <dbReference type="NCBI Taxonomy" id="3068341"/>
    <lineage>
        <taxon>Bacteria</taxon>
        <taxon>Pseudomonadati</taxon>
        <taxon>Pseudomonadota</taxon>
        <taxon>Betaproteobacteria</taxon>
        <taxon>Burkholderiales</taxon>
        <taxon>Comamonadaceae</taxon>
        <taxon>Rhodoferax</taxon>
    </lineage>
</organism>
<evidence type="ECO:0000313" key="2">
    <source>
        <dbReference type="EMBL" id="WNO04471.1"/>
    </source>
</evidence>
<dbReference type="Proteomes" id="UP001302257">
    <property type="component" value="Chromosome"/>
</dbReference>
<protein>
    <recommendedName>
        <fullName evidence="4">ABC transporter permease</fullName>
    </recommendedName>
</protein>
<keyword evidence="1" id="KW-1133">Transmembrane helix</keyword>
<evidence type="ECO:0000313" key="3">
    <source>
        <dbReference type="Proteomes" id="UP001302257"/>
    </source>
</evidence>
<evidence type="ECO:0000256" key="1">
    <source>
        <dbReference type="SAM" id="Phobius"/>
    </source>
</evidence>
<proteinExistence type="predicted"/>
<feature type="transmembrane region" description="Helical" evidence="1">
    <location>
        <begin position="21"/>
        <end position="42"/>
    </location>
</feature>
<dbReference type="RefSeq" id="WP_313867308.1">
    <property type="nucleotide sequence ID" value="NZ_CP132507.1"/>
</dbReference>